<organism evidence="8 9">
    <name type="scientific">Lachancea dasiensis</name>
    <dbReference type="NCBI Taxonomy" id="1072105"/>
    <lineage>
        <taxon>Eukaryota</taxon>
        <taxon>Fungi</taxon>
        <taxon>Dikarya</taxon>
        <taxon>Ascomycota</taxon>
        <taxon>Saccharomycotina</taxon>
        <taxon>Saccharomycetes</taxon>
        <taxon>Saccharomycetales</taxon>
        <taxon>Saccharomycetaceae</taxon>
        <taxon>Lachancea</taxon>
    </lineage>
</organism>
<feature type="compositionally biased region" description="Polar residues" evidence="7">
    <location>
        <begin position="1"/>
        <end position="12"/>
    </location>
</feature>
<feature type="compositionally biased region" description="Basic and acidic residues" evidence="7">
    <location>
        <begin position="269"/>
        <end position="287"/>
    </location>
</feature>
<dbReference type="Proteomes" id="UP000190274">
    <property type="component" value="Chromosome H"/>
</dbReference>
<evidence type="ECO:0000256" key="6">
    <source>
        <dbReference type="RuleBase" id="RU362140"/>
    </source>
</evidence>
<reference evidence="8 9" key="1">
    <citation type="submission" date="2016-03" db="EMBL/GenBank/DDBJ databases">
        <authorList>
            <person name="Devillers H."/>
        </authorList>
    </citation>
    <scope>NUCLEOTIDE SEQUENCE [LARGE SCALE GENOMIC DNA]</scope>
    <source>
        <strain evidence="8">CBS 10888</strain>
    </source>
</reference>
<evidence type="ECO:0000256" key="2">
    <source>
        <dbReference type="ARBA" id="ARBA00008382"/>
    </source>
</evidence>
<dbReference type="GO" id="GO:0005737">
    <property type="term" value="C:cytoplasm"/>
    <property type="evidence" value="ECO:0007669"/>
    <property type="project" value="UniProtKB-SubCell"/>
</dbReference>
<evidence type="ECO:0000256" key="7">
    <source>
        <dbReference type="SAM" id="MobiDB-lite"/>
    </source>
</evidence>
<dbReference type="OrthoDB" id="4036304at2759"/>
<name>A0A1G4K6A7_9SACH</name>
<gene>
    <name evidence="6" type="primary">TDA11</name>
    <name evidence="8" type="ORF">LADA_0H19592G</name>
</gene>
<dbReference type="Pfam" id="PF17084">
    <property type="entry name" value="TDA11"/>
    <property type="match status" value="1"/>
</dbReference>
<comment type="subcellular location">
    <subcellularLocation>
        <location evidence="1 6">Cytoplasm</location>
    </subcellularLocation>
</comment>
<accession>A0A1G4K6A7</accession>
<evidence type="ECO:0000313" key="9">
    <source>
        <dbReference type="Proteomes" id="UP000190274"/>
    </source>
</evidence>
<protein>
    <recommendedName>
        <fullName evidence="3 6">Topoisomerase I damage affected protein 11</fullName>
    </recommendedName>
</protein>
<evidence type="ECO:0000313" key="8">
    <source>
        <dbReference type="EMBL" id="SCU99410.1"/>
    </source>
</evidence>
<feature type="compositionally biased region" description="Low complexity" evidence="7">
    <location>
        <begin position="124"/>
        <end position="139"/>
    </location>
</feature>
<evidence type="ECO:0000256" key="4">
    <source>
        <dbReference type="ARBA" id="ARBA00022490"/>
    </source>
</evidence>
<keyword evidence="5 6" id="KW-0175">Coiled coil</keyword>
<dbReference type="InterPro" id="IPR031388">
    <property type="entry name" value="Tda11"/>
</dbReference>
<feature type="region of interest" description="Disordered" evidence="7">
    <location>
        <begin position="318"/>
        <end position="340"/>
    </location>
</feature>
<dbReference type="AlphaFoldDB" id="A0A1G4K6A7"/>
<feature type="coiled-coil region" evidence="6">
    <location>
        <begin position="155"/>
        <end position="193"/>
    </location>
</feature>
<evidence type="ECO:0000256" key="5">
    <source>
        <dbReference type="ARBA" id="ARBA00023054"/>
    </source>
</evidence>
<evidence type="ECO:0000256" key="3">
    <source>
        <dbReference type="ARBA" id="ARBA00014140"/>
    </source>
</evidence>
<keyword evidence="9" id="KW-1185">Reference proteome</keyword>
<feature type="region of interest" description="Disordered" evidence="7">
    <location>
        <begin position="269"/>
        <end position="302"/>
    </location>
</feature>
<dbReference type="EMBL" id="LT598461">
    <property type="protein sequence ID" value="SCU99410.1"/>
    <property type="molecule type" value="Genomic_DNA"/>
</dbReference>
<proteinExistence type="inferred from homology"/>
<sequence length="363" mass="40660">MSNLDGFITSSDHAADMDTSVPLKSEGLTRKSTAEEPCPEVVTINSPNGSNKLVKVRPQASVSSPSQQEHPLRDTPTRSPPSSKFGRSATLKRVSLIQPMITPDSTPHEHRNQQQRHLTRTRSRSTVSAHSRSSSSASDRVYEPSTDVNSMLQLLANKELELLETKRKIEELRKNLGQEENHLQVQLQELQTLKTQVGKTLNSGMDDHKMDRNPQTAQTGPVRTEIADDSSQDLKSSTPTKAGSVWSKPLTLFSQIDQFIQHEMEKKLKWDDEGDGHEPRGSKEHTRPAIHHQPPEDVLGNMSSSLWNFVSDVKTGLRGISEEPQEQVDSQTQPGESRREVNRLNFVAKEVELEDMKDTNKQV</sequence>
<feature type="compositionally biased region" description="Basic residues" evidence="7">
    <location>
        <begin position="113"/>
        <end position="123"/>
    </location>
</feature>
<feature type="region of interest" description="Disordered" evidence="7">
    <location>
        <begin position="1"/>
        <end position="88"/>
    </location>
</feature>
<feature type="compositionally biased region" description="Polar residues" evidence="7">
    <location>
        <begin position="60"/>
        <end position="69"/>
    </location>
</feature>
<comment type="similarity">
    <text evidence="2 6">Belongs to the TDA11 family.</text>
</comment>
<evidence type="ECO:0000256" key="1">
    <source>
        <dbReference type="ARBA" id="ARBA00004496"/>
    </source>
</evidence>
<feature type="region of interest" description="Disordered" evidence="7">
    <location>
        <begin position="101"/>
        <end position="144"/>
    </location>
</feature>
<feature type="region of interest" description="Disordered" evidence="7">
    <location>
        <begin position="203"/>
        <end position="244"/>
    </location>
</feature>
<keyword evidence="4 6" id="KW-0963">Cytoplasm</keyword>